<dbReference type="Proteomes" id="UP000291078">
    <property type="component" value="Unassembled WGS sequence"/>
</dbReference>
<feature type="domain" description="Type VI secretion system IcmF C-terminal" evidence="3">
    <location>
        <begin position="970"/>
        <end position="1062"/>
    </location>
</feature>
<dbReference type="PANTHER" id="PTHR36153:SF1">
    <property type="entry name" value="TYPE VI SECRETION SYSTEM COMPONENT TSSM1"/>
    <property type="match status" value="1"/>
</dbReference>
<evidence type="ECO:0000259" key="5">
    <source>
        <dbReference type="Pfam" id="PF21070"/>
    </source>
</evidence>
<dbReference type="OrthoDB" id="9758229at2"/>
<comment type="caution">
    <text evidence="6">The sequence shown here is derived from an EMBL/GenBank/DDBJ whole genome shotgun (WGS) entry which is preliminary data.</text>
</comment>
<protein>
    <submittedName>
        <fullName evidence="6">Type VI secretion system protein ImpL</fullName>
    </submittedName>
</protein>
<keyword evidence="2" id="KW-1133">Transmembrane helix</keyword>
<proteinExistence type="predicted"/>
<evidence type="ECO:0000256" key="1">
    <source>
        <dbReference type="SAM" id="MobiDB-lite"/>
    </source>
</evidence>
<keyword evidence="2" id="KW-0472">Membrane</keyword>
<dbReference type="PANTHER" id="PTHR36153">
    <property type="entry name" value="INNER MEMBRANE PROTEIN-RELATED"/>
    <property type="match status" value="1"/>
</dbReference>
<name>A0A4Q7RSX5_9BURK</name>
<feature type="domain" description="IcmF-related" evidence="4">
    <location>
        <begin position="393"/>
        <end position="713"/>
    </location>
</feature>
<dbReference type="EMBL" id="SGXM01000004">
    <property type="protein sequence ID" value="RZT36761.1"/>
    <property type="molecule type" value="Genomic_DNA"/>
</dbReference>
<reference evidence="6 7" key="1">
    <citation type="journal article" date="2015" name="Stand. Genomic Sci.">
        <title>Genomic Encyclopedia of Bacterial and Archaeal Type Strains, Phase III: the genomes of soil and plant-associated and newly described type strains.</title>
        <authorList>
            <person name="Whitman W.B."/>
            <person name="Woyke T."/>
            <person name="Klenk H.P."/>
            <person name="Zhou Y."/>
            <person name="Lilburn T.G."/>
            <person name="Beck B.J."/>
            <person name="De Vos P."/>
            <person name="Vandamme P."/>
            <person name="Eisen J.A."/>
            <person name="Garrity G."/>
            <person name="Hugenholtz P."/>
            <person name="Kyrpides N.C."/>
        </authorList>
    </citation>
    <scope>NUCLEOTIDE SEQUENCE [LARGE SCALE GENOMIC DNA]</scope>
    <source>
        <strain evidence="6 7">ASC-9842</strain>
    </source>
</reference>
<dbReference type="InterPro" id="IPR009612">
    <property type="entry name" value="IcmF-rel"/>
</dbReference>
<dbReference type="Pfam" id="PF06761">
    <property type="entry name" value="IcmF-related"/>
    <property type="match status" value="1"/>
</dbReference>
<dbReference type="InterPro" id="IPR010623">
    <property type="entry name" value="IcmF_C"/>
</dbReference>
<evidence type="ECO:0000313" key="7">
    <source>
        <dbReference type="Proteomes" id="UP000291078"/>
    </source>
</evidence>
<feature type="transmembrane region" description="Helical" evidence="2">
    <location>
        <begin position="340"/>
        <end position="359"/>
    </location>
</feature>
<dbReference type="InterPro" id="IPR048677">
    <property type="entry name" value="TssM1_hel"/>
</dbReference>
<organism evidence="6 7">
    <name type="scientific">Cupriavidus agavae</name>
    <dbReference type="NCBI Taxonomy" id="1001822"/>
    <lineage>
        <taxon>Bacteria</taxon>
        <taxon>Pseudomonadati</taxon>
        <taxon>Pseudomonadota</taxon>
        <taxon>Betaproteobacteria</taxon>
        <taxon>Burkholderiales</taxon>
        <taxon>Burkholderiaceae</taxon>
        <taxon>Cupriavidus</taxon>
    </lineage>
</organism>
<evidence type="ECO:0000259" key="3">
    <source>
        <dbReference type="Pfam" id="PF06744"/>
    </source>
</evidence>
<feature type="transmembrane region" description="Helical" evidence="2">
    <location>
        <begin position="7"/>
        <end position="24"/>
    </location>
</feature>
<evidence type="ECO:0000256" key="2">
    <source>
        <dbReference type="SAM" id="Phobius"/>
    </source>
</evidence>
<dbReference type="Pfam" id="PF06744">
    <property type="entry name" value="IcmF_C"/>
    <property type="match status" value="1"/>
</dbReference>
<sequence length="1140" mass="126405">MKLSGYWIIISTATLAAAIVAWFQGEAVHASPEVRVLIVTLVGVVLLALRAPLSSCWRWMARNARHKDTGRPRRDALARVGEARQSDIANQAWQKGLTEALKDGFGWRYRQSWLLLIGDNATIQRLLPDVVEHGWLQTDNAVLLWNGAGESGQPDPTWLNRLYKLRRRRPIDAVVLVTDSDKDLPTQLRGRDSHGIRLARIAESLRWAAPTFALEVGSNHASSTFDEPLIYCEVPRGNDAYASEAALLNLRDQLMRRSLAQLPQTPRERYLGELSRRLDSRGKVLAEWFAGLAKAARMQLSPRGVAFVPAFTVSGHQGSQSPVWQRLADSARRQPGRRTIWHPLTIGAWSLLVVIGLWTTGMVVSGLRNHVDLRTAQDAVRAIQTAPNGAVRLKALDTLQQQILRYEYRLQNRAPLFTRFGLNSDAEILAALWMPYITASRDIVVRPVVQELEAALVDLSQLQTTGMNDEASKWALKGHSTLKAYLMLAYPERVEADFLAQRMAEHWSTEARIPPGQKQDMAERFGTFYAEHLKANTNWRINVREELASGARQTLLAVIGARNAVDTIYQQVLDEAGSKYPDQTLASLTPGADPRGLIRSTGVVPGSFTRQAYEGYVEGAIEKAAKRQDVANDWVLSDGNLQQGEHSRESAEEFREVLTGRYFADYAEHWQRFMNGLQWQTVRTLPEVVDQLKLMADARQSPVLVLMKSFAYHGGAGARKDSLGEALVARTQGVFGARNAAPEAVRPDPAGPLAASFGPVMRLTGQSGQQGGGSGDLSLQRYLDRVTTLRLRLQQLTQSTDANMQARQMAQSLFQGRGSDLANTHAYAELAAASVGAEWAGMGETLFVRPIAQAEQSVLQPAQASLNEAWRRSIALPWNRAFASRYPFANTANDASLPELARYIRPQSGLINAFLIAELAGVLTLQGDQWVPLGSGKQGLPFDPAFLKFINKLQRVGAHMLVQGDPQYRFELKPVPTPGLTHTLLTVDNQKLHYFNQRETWQTMTWPASNLQEPRTSLQWRTHTAGTNKTHETEGVWAWVRMLEYARVKPIDSAIVQLTFQAMPDGANAGSGNDVSASAEEENDPGSLLPRTAKLPGPSSMVYPIRYQMRSAVGRGPLEALELRNLKMPERIFASKPAAS</sequence>
<feature type="transmembrane region" description="Helical" evidence="2">
    <location>
        <begin position="36"/>
        <end position="57"/>
    </location>
</feature>
<evidence type="ECO:0000313" key="6">
    <source>
        <dbReference type="EMBL" id="RZT36761.1"/>
    </source>
</evidence>
<keyword evidence="2" id="KW-0812">Transmembrane</keyword>
<dbReference type="InterPro" id="IPR053156">
    <property type="entry name" value="T6SS_TssM-like"/>
</dbReference>
<dbReference type="RefSeq" id="WP_130392382.1">
    <property type="nucleotide sequence ID" value="NZ_SGXM01000004.1"/>
</dbReference>
<gene>
    <name evidence="6" type="ORF">EV147_3425</name>
</gene>
<dbReference type="AlphaFoldDB" id="A0A4Q7RSX5"/>
<keyword evidence="7" id="KW-1185">Reference proteome</keyword>
<feature type="region of interest" description="Disordered" evidence="1">
    <location>
        <begin position="1069"/>
        <end position="1095"/>
    </location>
</feature>
<dbReference type="Pfam" id="PF21070">
    <property type="entry name" value="IcmF_helical"/>
    <property type="match status" value="1"/>
</dbReference>
<accession>A0A4Q7RSX5</accession>
<feature type="domain" description="Type VI secretion system component TssM1 helical" evidence="5">
    <location>
        <begin position="861"/>
        <end position="965"/>
    </location>
</feature>
<evidence type="ECO:0000259" key="4">
    <source>
        <dbReference type="Pfam" id="PF06761"/>
    </source>
</evidence>